<keyword evidence="10" id="KW-0482">Metalloprotease</keyword>
<evidence type="ECO:0000313" key="14">
    <source>
        <dbReference type="Proteomes" id="UP000016630"/>
    </source>
</evidence>
<evidence type="ECO:0000256" key="12">
    <source>
        <dbReference type="ARBA" id="ARBA00023180"/>
    </source>
</evidence>
<proteinExistence type="predicted"/>
<keyword evidence="5" id="KW-0812">Transmembrane</keyword>
<evidence type="ECO:0000256" key="1">
    <source>
        <dbReference type="ARBA" id="ARBA00001936"/>
    </source>
</evidence>
<sequence length="299" mass="33909">MKIMKKTRQTILFWFFLLVGSCVFAQEVGKRDALLWEISGNGLTEPSYLLGTCHIVPYTYTDSIPGYKDAYVSVRQVVIEHDVRPESLTALMPRLQANMMLPSDTTYAMLYSPEELEELNQFLQSAGMDSVDQIPLRPSIVSFFVSMGAETMRLQGQEPMDVGVVVHGLADGKEAAFFETQDEAWDAMQYLLFSKGLKEQAKDLLKTIRDIQKEQNPLAKLVRDYKAQQIEAVFEGQYMTPQDMERLVYRRNARWMEKIPALLSAKPTLIAVGAGHLIGEKGLVQELRTRGYKLRALSL</sequence>
<evidence type="ECO:0000256" key="8">
    <source>
        <dbReference type="ARBA" id="ARBA00022801"/>
    </source>
</evidence>
<comment type="cofactor">
    <cofactor evidence="2">
        <name>Co(2+)</name>
        <dbReference type="ChEBI" id="CHEBI:48828"/>
    </cofactor>
</comment>
<keyword evidence="12" id="KW-0325">Glycoprotein</keyword>
<evidence type="ECO:0000256" key="11">
    <source>
        <dbReference type="ARBA" id="ARBA00023136"/>
    </source>
</evidence>
<dbReference type="InterPro" id="IPR002816">
    <property type="entry name" value="TraB/PrgY/GumN_fam"/>
</dbReference>
<comment type="subcellular location">
    <subcellularLocation>
        <location evidence="3">Membrane</location>
        <topology evidence="3">Single-pass type I membrane protein</topology>
    </subcellularLocation>
</comment>
<keyword evidence="4" id="KW-0645">Protease</keyword>
<dbReference type="GO" id="GO:0030178">
    <property type="term" value="P:negative regulation of Wnt signaling pathway"/>
    <property type="evidence" value="ECO:0007669"/>
    <property type="project" value="InterPro"/>
</dbReference>
<dbReference type="PANTHER" id="PTHR31120:SF6">
    <property type="entry name" value="METALLOPROTEASE TIKI HOMOLOG"/>
    <property type="match status" value="1"/>
</dbReference>
<comment type="cofactor">
    <cofactor evidence="1">
        <name>Mn(2+)</name>
        <dbReference type="ChEBI" id="CHEBI:29035"/>
    </cofactor>
</comment>
<dbReference type="PANTHER" id="PTHR31120">
    <property type="entry name" value="METALLOPROTEASE TIKI"/>
    <property type="match status" value="1"/>
</dbReference>
<evidence type="ECO:0000256" key="4">
    <source>
        <dbReference type="ARBA" id="ARBA00022670"/>
    </source>
</evidence>
<keyword evidence="11" id="KW-0472">Membrane</keyword>
<accession>A0A0E2M638</accession>
<dbReference type="EMBL" id="AWUW01000067">
    <property type="protein sequence ID" value="ERJ66904.1"/>
    <property type="molecule type" value="Genomic_DNA"/>
</dbReference>
<dbReference type="PROSITE" id="PS51257">
    <property type="entry name" value="PROKAR_LIPOPROTEIN"/>
    <property type="match status" value="1"/>
</dbReference>
<dbReference type="Pfam" id="PF01963">
    <property type="entry name" value="TraB_PrgY_gumN"/>
    <property type="match status" value="1"/>
</dbReference>
<dbReference type="GO" id="GO:0004222">
    <property type="term" value="F:metalloendopeptidase activity"/>
    <property type="evidence" value="ECO:0007669"/>
    <property type="project" value="TreeGrafter"/>
</dbReference>
<evidence type="ECO:0000256" key="3">
    <source>
        <dbReference type="ARBA" id="ARBA00004479"/>
    </source>
</evidence>
<evidence type="ECO:0000256" key="5">
    <source>
        <dbReference type="ARBA" id="ARBA00022692"/>
    </source>
</evidence>
<dbReference type="HOGENOM" id="CLU_057525_1_1_10"/>
<dbReference type="PATRIC" id="fig|1227271.3.peg.821"/>
<evidence type="ECO:0000313" key="13">
    <source>
        <dbReference type="EMBL" id="ERJ66904.1"/>
    </source>
</evidence>
<dbReference type="AlphaFoldDB" id="A0A0E2M638"/>
<dbReference type="GO" id="GO:0016020">
    <property type="term" value="C:membrane"/>
    <property type="evidence" value="ECO:0007669"/>
    <property type="project" value="UniProtKB-SubCell"/>
</dbReference>
<evidence type="ECO:0000256" key="9">
    <source>
        <dbReference type="ARBA" id="ARBA00022989"/>
    </source>
</evidence>
<keyword evidence="8" id="KW-0378">Hydrolase</keyword>
<evidence type="ECO:0000256" key="2">
    <source>
        <dbReference type="ARBA" id="ARBA00001941"/>
    </source>
</evidence>
<organism evidence="13 14">
    <name type="scientific">Porphyromonas gingivalis F0570</name>
    <dbReference type="NCBI Taxonomy" id="1227271"/>
    <lineage>
        <taxon>Bacteria</taxon>
        <taxon>Pseudomonadati</taxon>
        <taxon>Bacteroidota</taxon>
        <taxon>Bacteroidia</taxon>
        <taxon>Bacteroidales</taxon>
        <taxon>Porphyromonadaceae</taxon>
        <taxon>Porphyromonas</taxon>
    </lineage>
</organism>
<evidence type="ECO:0000256" key="7">
    <source>
        <dbReference type="ARBA" id="ARBA00022729"/>
    </source>
</evidence>
<gene>
    <name evidence="13" type="ORF">HMPREF1555_00944</name>
</gene>
<dbReference type="GO" id="GO:0006508">
    <property type="term" value="P:proteolysis"/>
    <property type="evidence" value="ECO:0007669"/>
    <property type="project" value="UniProtKB-KW"/>
</dbReference>
<evidence type="ECO:0000256" key="10">
    <source>
        <dbReference type="ARBA" id="ARBA00023049"/>
    </source>
</evidence>
<dbReference type="CDD" id="cd14789">
    <property type="entry name" value="Tiki"/>
    <property type="match status" value="1"/>
</dbReference>
<comment type="caution">
    <text evidence="13">The sequence shown here is derived from an EMBL/GenBank/DDBJ whole genome shotgun (WGS) entry which is preliminary data.</text>
</comment>
<dbReference type="InterPro" id="IPR040230">
    <property type="entry name" value="TIKI1/2-like"/>
</dbReference>
<reference evidence="13 14" key="1">
    <citation type="submission" date="2013-06" db="EMBL/GenBank/DDBJ databases">
        <authorList>
            <person name="Weinstock G."/>
            <person name="Sodergren E."/>
            <person name="Lobos E.A."/>
            <person name="Fulton L."/>
            <person name="Fulton R."/>
            <person name="Courtney L."/>
            <person name="Fronick C."/>
            <person name="O'Laughlin M."/>
            <person name="Godfrey J."/>
            <person name="Wilson R.M."/>
            <person name="Miner T."/>
            <person name="Farmer C."/>
            <person name="Delehaunty K."/>
            <person name="Cordes M."/>
            <person name="Minx P."/>
            <person name="Tomlinson C."/>
            <person name="Chen J."/>
            <person name="Wollam A."/>
            <person name="Pepin K.H."/>
            <person name="Bhonagiri V."/>
            <person name="Zhang X."/>
            <person name="Warren W."/>
            <person name="Mitreva M."/>
            <person name="Mardis E.R."/>
            <person name="Wilson R.K."/>
        </authorList>
    </citation>
    <scope>NUCLEOTIDE SEQUENCE [LARGE SCALE GENOMIC DNA]</scope>
    <source>
        <strain evidence="13 14">F0570</strain>
    </source>
</reference>
<keyword evidence="6" id="KW-0479">Metal-binding</keyword>
<evidence type="ECO:0000256" key="6">
    <source>
        <dbReference type="ARBA" id="ARBA00022723"/>
    </source>
</evidence>
<dbReference type="GO" id="GO:0046872">
    <property type="term" value="F:metal ion binding"/>
    <property type="evidence" value="ECO:0007669"/>
    <property type="project" value="UniProtKB-KW"/>
</dbReference>
<dbReference type="Proteomes" id="UP000016630">
    <property type="component" value="Unassembled WGS sequence"/>
</dbReference>
<name>A0A0E2M638_PORGN</name>
<keyword evidence="7" id="KW-0732">Signal</keyword>
<keyword evidence="9" id="KW-1133">Transmembrane helix</keyword>
<protein>
    <submittedName>
        <fullName evidence="13">GumN protein</fullName>
    </submittedName>
</protein>